<protein>
    <submittedName>
        <fullName evidence="1">Uncharacterized protein</fullName>
    </submittedName>
</protein>
<evidence type="ECO:0000313" key="2">
    <source>
        <dbReference type="Proteomes" id="UP000095038"/>
    </source>
</evidence>
<dbReference type="AlphaFoldDB" id="A0A1D2VHM0"/>
<dbReference type="GeneID" id="30968184"/>
<proteinExistence type="predicted"/>
<name>A0A1D2VHM0_9ASCO</name>
<sequence>MRCDWPDSKTSTKVGSILLRCTRAKQNHTSSIGISYSSFSGEKQISAPEFVFAPVFANTLLPCNKSDGLVIRSIS</sequence>
<dbReference type="Proteomes" id="UP000095038">
    <property type="component" value="Unassembled WGS sequence"/>
</dbReference>
<accession>A0A1D2VHM0</accession>
<keyword evidence="2" id="KW-1185">Reference proteome</keyword>
<dbReference type="RefSeq" id="XP_020047461.1">
    <property type="nucleotide sequence ID" value="XM_020194548.1"/>
</dbReference>
<dbReference type="EMBL" id="KV454480">
    <property type="protein sequence ID" value="ODV61154.1"/>
    <property type="molecule type" value="Genomic_DNA"/>
</dbReference>
<dbReference type="InParanoid" id="A0A1D2VHM0"/>
<reference evidence="2" key="1">
    <citation type="submission" date="2016-05" db="EMBL/GenBank/DDBJ databases">
        <title>Comparative genomics of biotechnologically important yeasts.</title>
        <authorList>
            <consortium name="DOE Joint Genome Institute"/>
            <person name="Riley R."/>
            <person name="Haridas S."/>
            <person name="Wolfe K.H."/>
            <person name="Lopes M.R."/>
            <person name="Hittinger C.T."/>
            <person name="Goker M."/>
            <person name="Salamov A."/>
            <person name="Wisecaver J."/>
            <person name="Long T.M."/>
            <person name="Aerts A.L."/>
            <person name="Barry K."/>
            <person name="Choi C."/>
            <person name="Clum A."/>
            <person name="Coughlan A.Y."/>
            <person name="Deshpande S."/>
            <person name="Douglass A.P."/>
            <person name="Hanson S.J."/>
            <person name="Klenk H.-P."/>
            <person name="Labutti K."/>
            <person name="Lapidus A."/>
            <person name="Lindquist E."/>
            <person name="Lipzen A."/>
            <person name="Meier-Kolthoff J.P."/>
            <person name="Ohm R.A."/>
            <person name="Otillar R.P."/>
            <person name="Pangilinan J."/>
            <person name="Peng Y."/>
            <person name="Rokas A."/>
            <person name="Rosa C.A."/>
            <person name="Scheuner C."/>
            <person name="Sibirny A.A."/>
            <person name="Slot J.C."/>
            <person name="Stielow J.B."/>
            <person name="Sun H."/>
            <person name="Kurtzman C.P."/>
            <person name="Blackwell M."/>
            <person name="Grigoriev I.V."/>
            <person name="Jeffries T.W."/>
        </authorList>
    </citation>
    <scope>NUCLEOTIDE SEQUENCE [LARGE SCALE GENOMIC DNA]</scope>
    <source>
        <strain evidence="2">DSM 1968</strain>
    </source>
</reference>
<organism evidence="1 2">
    <name type="scientific">Ascoidea rubescens DSM 1968</name>
    <dbReference type="NCBI Taxonomy" id="1344418"/>
    <lineage>
        <taxon>Eukaryota</taxon>
        <taxon>Fungi</taxon>
        <taxon>Dikarya</taxon>
        <taxon>Ascomycota</taxon>
        <taxon>Saccharomycotina</taxon>
        <taxon>Saccharomycetes</taxon>
        <taxon>Ascoideaceae</taxon>
        <taxon>Ascoidea</taxon>
    </lineage>
</organism>
<gene>
    <name evidence="1" type="ORF">ASCRUDRAFT_80899</name>
</gene>
<evidence type="ECO:0000313" key="1">
    <source>
        <dbReference type="EMBL" id="ODV61154.1"/>
    </source>
</evidence>